<evidence type="ECO:0000313" key="11">
    <source>
        <dbReference type="Proteomes" id="UP000419138"/>
    </source>
</evidence>
<keyword evidence="11" id="KW-1185">Reference proteome</keyword>
<dbReference type="EC" id="4.1.1.48" evidence="3"/>
<sequence length="249" mass="26922">MTAGFTEALLGARRPVIMELKRQDAAGRDLFGGRSVARIVAEYQDAGAPCLSVVTGRWFGGTQDLLREVAEATDLPLLQKDFITRRGQVDEARETGASAVLLTAALLPRSTLGNLVDHSLRLGLTPFVEVTTEEESRRVPRAGECVVAVNNKDIATRERGAGDLGRSLSLLPAVRSGGTRCPVSASGIRRPDEAARLIREGFAGVLIGTGLLRAGSLPEWLDDFDRCRDATRPPTWRSAESVESNDTWR</sequence>
<dbReference type="Proteomes" id="UP000419138">
    <property type="component" value="Unassembled WGS sequence"/>
</dbReference>
<keyword evidence="4" id="KW-0028">Amino-acid biosynthesis</keyword>
<evidence type="ECO:0000256" key="6">
    <source>
        <dbReference type="ARBA" id="ARBA00022822"/>
    </source>
</evidence>
<name>A0A646KIA0_STRJU</name>
<keyword evidence="7" id="KW-0057">Aromatic amino acid biosynthesis</keyword>
<dbReference type="GO" id="GO:0004425">
    <property type="term" value="F:indole-3-glycerol-phosphate synthase activity"/>
    <property type="evidence" value="ECO:0007669"/>
    <property type="project" value="UniProtKB-EC"/>
</dbReference>
<dbReference type="EMBL" id="VCLA01000136">
    <property type="protein sequence ID" value="MQT01727.1"/>
    <property type="molecule type" value="Genomic_DNA"/>
</dbReference>
<comment type="catalytic activity">
    <reaction evidence="1">
        <text>1-(2-carboxyphenylamino)-1-deoxy-D-ribulose 5-phosphate + H(+) = (1S,2R)-1-C-(indol-3-yl)glycerol 3-phosphate + CO2 + H2O</text>
        <dbReference type="Rhea" id="RHEA:23476"/>
        <dbReference type="ChEBI" id="CHEBI:15377"/>
        <dbReference type="ChEBI" id="CHEBI:15378"/>
        <dbReference type="ChEBI" id="CHEBI:16526"/>
        <dbReference type="ChEBI" id="CHEBI:58613"/>
        <dbReference type="ChEBI" id="CHEBI:58866"/>
        <dbReference type="EC" id="4.1.1.48"/>
    </reaction>
</comment>
<accession>A0A646KIA0</accession>
<keyword evidence="8" id="KW-0456">Lyase</keyword>
<evidence type="ECO:0000256" key="5">
    <source>
        <dbReference type="ARBA" id="ARBA00022793"/>
    </source>
</evidence>
<evidence type="ECO:0000256" key="7">
    <source>
        <dbReference type="ARBA" id="ARBA00023141"/>
    </source>
</evidence>
<organism evidence="10 11">
    <name type="scientific">Streptomyces jumonjinensis</name>
    <dbReference type="NCBI Taxonomy" id="1945"/>
    <lineage>
        <taxon>Bacteria</taxon>
        <taxon>Bacillati</taxon>
        <taxon>Actinomycetota</taxon>
        <taxon>Actinomycetes</taxon>
        <taxon>Kitasatosporales</taxon>
        <taxon>Streptomycetaceae</taxon>
        <taxon>Streptomyces</taxon>
    </lineage>
</organism>
<dbReference type="PANTHER" id="PTHR22854">
    <property type="entry name" value="TRYPTOPHAN BIOSYNTHESIS PROTEIN"/>
    <property type="match status" value="1"/>
</dbReference>
<gene>
    <name evidence="10" type="ORF">FF041_16365</name>
</gene>
<evidence type="ECO:0000256" key="3">
    <source>
        <dbReference type="ARBA" id="ARBA00012362"/>
    </source>
</evidence>
<comment type="caution">
    <text evidence="10">The sequence shown here is derived from an EMBL/GenBank/DDBJ whole genome shotgun (WGS) entry which is preliminary data.</text>
</comment>
<dbReference type="AlphaFoldDB" id="A0A646KIA0"/>
<protein>
    <recommendedName>
        <fullName evidence="3">indole-3-glycerol-phosphate synthase</fullName>
        <ecNumber evidence="3">4.1.1.48</ecNumber>
    </recommendedName>
</protein>
<dbReference type="SUPFAM" id="SSF51366">
    <property type="entry name" value="Ribulose-phoshate binding barrel"/>
    <property type="match status" value="1"/>
</dbReference>
<evidence type="ECO:0000256" key="8">
    <source>
        <dbReference type="ARBA" id="ARBA00023239"/>
    </source>
</evidence>
<dbReference type="Gene3D" id="3.20.20.70">
    <property type="entry name" value="Aldolase class I"/>
    <property type="match status" value="1"/>
</dbReference>
<dbReference type="Pfam" id="PF00218">
    <property type="entry name" value="IGPS"/>
    <property type="match status" value="1"/>
</dbReference>
<keyword evidence="5" id="KW-0210">Decarboxylase</keyword>
<dbReference type="GO" id="GO:0004640">
    <property type="term" value="F:phosphoribosylanthranilate isomerase activity"/>
    <property type="evidence" value="ECO:0007669"/>
    <property type="project" value="TreeGrafter"/>
</dbReference>
<dbReference type="InterPro" id="IPR013785">
    <property type="entry name" value="Aldolase_TIM"/>
</dbReference>
<comment type="pathway">
    <text evidence="2">Amino-acid biosynthesis; L-tryptophan biosynthesis; L-tryptophan from chorismate: step 4/5.</text>
</comment>
<dbReference type="InterPro" id="IPR011060">
    <property type="entry name" value="RibuloseP-bd_barrel"/>
</dbReference>
<evidence type="ECO:0000313" key="10">
    <source>
        <dbReference type="EMBL" id="MQT01727.1"/>
    </source>
</evidence>
<dbReference type="GO" id="GO:0000162">
    <property type="term" value="P:L-tryptophan biosynthetic process"/>
    <property type="evidence" value="ECO:0007669"/>
    <property type="project" value="UniProtKB-UniPathway"/>
</dbReference>
<reference evidence="10 11" key="1">
    <citation type="submission" date="2019-05" db="EMBL/GenBank/DDBJ databases">
        <title>Comparative genomics and metabolomics analyses of clavulanic acid producing Streptomyces species provides insight into specialized metabolism and evolution of beta-lactam biosynthetic gene clusters.</title>
        <authorList>
            <person name="Moore M.A."/>
            <person name="Cruz-Morales P."/>
            <person name="Barona Gomez F."/>
            <person name="Kapil T."/>
        </authorList>
    </citation>
    <scope>NUCLEOTIDE SEQUENCE [LARGE SCALE GENOMIC DNA]</scope>
    <source>
        <strain evidence="10 11">NRRL 5741</strain>
    </source>
</reference>
<dbReference type="CDD" id="cd00331">
    <property type="entry name" value="IGPS"/>
    <property type="match status" value="1"/>
</dbReference>
<dbReference type="InterPro" id="IPR045186">
    <property type="entry name" value="Indole-3-glycerol_P_synth"/>
</dbReference>
<keyword evidence="6" id="KW-0822">Tryptophan biosynthesis</keyword>
<evidence type="ECO:0000256" key="1">
    <source>
        <dbReference type="ARBA" id="ARBA00001633"/>
    </source>
</evidence>
<dbReference type="UniPathway" id="UPA00035">
    <property type="reaction ID" value="UER00043"/>
</dbReference>
<evidence type="ECO:0000259" key="9">
    <source>
        <dbReference type="Pfam" id="PF00218"/>
    </source>
</evidence>
<dbReference type="OrthoDB" id="7845323at2"/>
<evidence type="ECO:0000256" key="2">
    <source>
        <dbReference type="ARBA" id="ARBA00004696"/>
    </source>
</evidence>
<dbReference type="InterPro" id="IPR013798">
    <property type="entry name" value="Indole-3-glycerol_P_synth_dom"/>
</dbReference>
<dbReference type="PANTHER" id="PTHR22854:SF2">
    <property type="entry name" value="INDOLE-3-GLYCEROL-PHOSPHATE SYNTHASE"/>
    <property type="match status" value="1"/>
</dbReference>
<proteinExistence type="predicted"/>
<evidence type="ECO:0000256" key="4">
    <source>
        <dbReference type="ARBA" id="ARBA00022605"/>
    </source>
</evidence>
<feature type="domain" description="Indole-3-glycerol phosphate synthase" evidence="9">
    <location>
        <begin position="4"/>
        <end position="215"/>
    </location>
</feature>
<dbReference type="RefSeq" id="WP_153523461.1">
    <property type="nucleotide sequence ID" value="NZ_JBEPDZ010000020.1"/>
</dbReference>